<dbReference type="HOGENOM" id="CLU_767231_0_0_1"/>
<dbReference type="GeneID" id="25408999"/>
<dbReference type="EMBL" id="KL584703">
    <property type="protein sequence ID" value="KEQ76622.1"/>
    <property type="molecule type" value="Genomic_DNA"/>
</dbReference>
<gene>
    <name evidence="1" type="ORF">M436DRAFT_38329</name>
</gene>
<reference evidence="1 2" key="1">
    <citation type="journal article" date="2014" name="BMC Genomics">
        <title>Genome sequencing of four Aureobasidium pullulans varieties: biotechnological potential, stress tolerance, and description of new species.</title>
        <authorList>
            <person name="Gostin Ar C."/>
            <person name="Ohm R.A."/>
            <person name="Kogej T."/>
            <person name="Sonjak S."/>
            <person name="Turk M."/>
            <person name="Zajc J."/>
            <person name="Zalar P."/>
            <person name="Grube M."/>
            <person name="Sun H."/>
            <person name="Han J."/>
            <person name="Sharma A."/>
            <person name="Chiniquy J."/>
            <person name="Ngan C.Y."/>
            <person name="Lipzen A."/>
            <person name="Barry K."/>
            <person name="Grigoriev I.V."/>
            <person name="Gunde-Cimerman N."/>
        </authorList>
    </citation>
    <scope>NUCLEOTIDE SEQUENCE [LARGE SCALE GENOMIC DNA]</scope>
    <source>
        <strain evidence="1 2">CBS 147.97</strain>
    </source>
</reference>
<accession>A0A074X3Q2</accession>
<sequence length="372" mass="40968">MSSLFDQDAKGYFFDMECPELTGSESSESPTNSCFTNGCSVSPPSPCQDAKDLTLSGHGVTTYSPVSDPSPLSNFGENCFDVAPSWSEQPAVLSGHTATQYASGIWSRSQYTSAQSLFDTTGRVPAMPVQPRSDVVFEPSAFQDMFPMALPDLPTTIAPQLEQNMPAGFVGYGADGLVVPGHLFNTALDKFAFAEPSPVLLSTQVITDDGLALAALSCTNDFKMPSEPAEQASRYVPEISRNTRDEYLQESRRRGLSYKEIKRRGGFTEAESTLRGRIRILSKPKEMRVRKPQWNRSDILLLVNAVEHFSESAQGPSSRKTNLRQRSNGGKLPWKKVAEWMFSHGASYPFAGATCAKKWEQMREEPFGPDEQ</sequence>
<keyword evidence="2" id="KW-1185">Reference proteome</keyword>
<dbReference type="STRING" id="1043004.A0A074X3Q2"/>
<dbReference type="Proteomes" id="UP000027730">
    <property type="component" value="Unassembled WGS sequence"/>
</dbReference>
<name>A0A074X3Q2_9PEZI</name>
<proteinExistence type="predicted"/>
<evidence type="ECO:0000313" key="1">
    <source>
        <dbReference type="EMBL" id="KEQ76622.1"/>
    </source>
</evidence>
<dbReference type="AlphaFoldDB" id="A0A074X3Q2"/>
<evidence type="ECO:0000313" key="2">
    <source>
        <dbReference type="Proteomes" id="UP000027730"/>
    </source>
</evidence>
<dbReference type="RefSeq" id="XP_013430795.1">
    <property type="nucleotide sequence ID" value="XM_013575341.1"/>
</dbReference>
<evidence type="ECO:0008006" key="3">
    <source>
        <dbReference type="Google" id="ProtNLM"/>
    </source>
</evidence>
<dbReference type="OrthoDB" id="3439209at2759"/>
<organism evidence="1 2">
    <name type="scientific">Aureobasidium namibiae CBS 147.97</name>
    <dbReference type="NCBI Taxonomy" id="1043004"/>
    <lineage>
        <taxon>Eukaryota</taxon>
        <taxon>Fungi</taxon>
        <taxon>Dikarya</taxon>
        <taxon>Ascomycota</taxon>
        <taxon>Pezizomycotina</taxon>
        <taxon>Dothideomycetes</taxon>
        <taxon>Dothideomycetidae</taxon>
        <taxon>Dothideales</taxon>
        <taxon>Saccotheciaceae</taxon>
        <taxon>Aureobasidium</taxon>
    </lineage>
</organism>
<protein>
    <recommendedName>
        <fullName evidence="3">Myb-like domain-containing protein</fullName>
    </recommendedName>
</protein>